<gene>
    <name evidence="2" type="ORF">GCM10017056_23970</name>
</gene>
<feature type="domain" description="GST N-terminal" evidence="1">
    <location>
        <begin position="1"/>
        <end position="77"/>
    </location>
</feature>
<dbReference type="RefSeq" id="WP_189680323.1">
    <property type="nucleotide sequence ID" value="NZ_BNCJ01000005.1"/>
</dbReference>
<dbReference type="AlphaFoldDB" id="A0A8J3GX16"/>
<dbReference type="Gene3D" id="3.40.30.10">
    <property type="entry name" value="Glutaredoxin"/>
    <property type="match status" value="1"/>
</dbReference>
<sequence length="194" mass="20514">MELIYVDGSPFSRIVRVLIAAWGLPVALREVGFPLPKAVDALTPMGQVPLLLRGDAPPIFPTLLIIEHLAAMAPKGAPFPITGERARLVVALTAGDALAQAAYIGWAGLGPVGPNVLGFDLRDRLVRRFNSVAGWLAQQAPPDTVTGLALAVLLDWARSRGVEGVAAEAPALRNILELLERPEVAATAPRPYAP</sequence>
<organism evidence="2 3">
    <name type="scientific">Seohaeicola zhoushanensis</name>
    <dbReference type="NCBI Taxonomy" id="1569283"/>
    <lineage>
        <taxon>Bacteria</taxon>
        <taxon>Pseudomonadati</taxon>
        <taxon>Pseudomonadota</taxon>
        <taxon>Alphaproteobacteria</taxon>
        <taxon>Rhodobacterales</taxon>
        <taxon>Roseobacteraceae</taxon>
        <taxon>Seohaeicola</taxon>
    </lineage>
</organism>
<proteinExistence type="predicted"/>
<dbReference type="PROSITE" id="PS50404">
    <property type="entry name" value="GST_NTER"/>
    <property type="match status" value="1"/>
</dbReference>
<dbReference type="EMBL" id="BNCJ01000005">
    <property type="protein sequence ID" value="GHF51462.1"/>
    <property type="molecule type" value="Genomic_DNA"/>
</dbReference>
<evidence type="ECO:0000313" key="2">
    <source>
        <dbReference type="EMBL" id="GHF51462.1"/>
    </source>
</evidence>
<dbReference type="Proteomes" id="UP000626220">
    <property type="component" value="Unassembled WGS sequence"/>
</dbReference>
<dbReference type="InterPro" id="IPR004045">
    <property type="entry name" value="Glutathione_S-Trfase_N"/>
</dbReference>
<dbReference type="Gene3D" id="1.20.1050.10">
    <property type="match status" value="1"/>
</dbReference>
<accession>A0A8J3GX16</accession>
<protein>
    <recommendedName>
        <fullName evidence="1">GST N-terminal domain-containing protein</fullName>
    </recommendedName>
</protein>
<evidence type="ECO:0000259" key="1">
    <source>
        <dbReference type="PROSITE" id="PS50404"/>
    </source>
</evidence>
<evidence type="ECO:0000313" key="3">
    <source>
        <dbReference type="Proteomes" id="UP000626220"/>
    </source>
</evidence>
<reference evidence="2" key="1">
    <citation type="journal article" date="2014" name="Int. J. Syst. Evol. Microbiol.">
        <title>Complete genome sequence of Corynebacterium casei LMG S-19264T (=DSM 44701T), isolated from a smear-ripened cheese.</title>
        <authorList>
            <consortium name="US DOE Joint Genome Institute (JGI-PGF)"/>
            <person name="Walter F."/>
            <person name="Albersmeier A."/>
            <person name="Kalinowski J."/>
            <person name="Ruckert C."/>
        </authorList>
    </citation>
    <scope>NUCLEOTIDE SEQUENCE</scope>
    <source>
        <strain evidence="2">KCTC 42650</strain>
    </source>
</reference>
<dbReference type="Pfam" id="PF13409">
    <property type="entry name" value="GST_N_2"/>
    <property type="match status" value="1"/>
</dbReference>
<dbReference type="InterPro" id="IPR036249">
    <property type="entry name" value="Thioredoxin-like_sf"/>
</dbReference>
<reference evidence="2" key="2">
    <citation type="submission" date="2020-09" db="EMBL/GenBank/DDBJ databases">
        <authorList>
            <person name="Sun Q."/>
            <person name="Kim S."/>
        </authorList>
    </citation>
    <scope>NUCLEOTIDE SEQUENCE</scope>
    <source>
        <strain evidence="2">KCTC 42650</strain>
    </source>
</reference>
<dbReference type="SUPFAM" id="SSF52833">
    <property type="entry name" value="Thioredoxin-like"/>
    <property type="match status" value="1"/>
</dbReference>
<comment type="caution">
    <text evidence="2">The sequence shown here is derived from an EMBL/GenBank/DDBJ whole genome shotgun (WGS) entry which is preliminary data.</text>
</comment>
<name>A0A8J3GX16_9RHOB</name>
<dbReference type="CDD" id="cd00570">
    <property type="entry name" value="GST_N_family"/>
    <property type="match status" value="1"/>
</dbReference>
<keyword evidence="3" id="KW-1185">Reference proteome</keyword>